<feature type="compositionally biased region" description="Basic and acidic residues" evidence="1">
    <location>
        <begin position="85"/>
        <end position="105"/>
    </location>
</feature>
<proteinExistence type="predicted"/>
<evidence type="ECO:0000256" key="1">
    <source>
        <dbReference type="SAM" id="MobiDB-lite"/>
    </source>
</evidence>
<dbReference type="GO" id="GO:0005634">
    <property type="term" value="C:nucleus"/>
    <property type="evidence" value="ECO:0007669"/>
    <property type="project" value="UniProtKB-ARBA"/>
</dbReference>
<feature type="domain" description="CWF21" evidence="2">
    <location>
        <begin position="28"/>
        <end position="77"/>
    </location>
</feature>
<evidence type="ECO:0000313" key="3">
    <source>
        <dbReference type="EMBL" id="KAJ6956807.1"/>
    </source>
</evidence>
<dbReference type="AlphaFoldDB" id="A0AAD6L9W3"/>
<keyword evidence="4" id="KW-1185">Reference proteome</keyword>
<evidence type="ECO:0000313" key="4">
    <source>
        <dbReference type="Proteomes" id="UP001164929"/>
    </source>
</evidence>
<feature type="compositionally biased region" description="Basic and acidic residues" evidence="1">
    <location>
        <begin position="118"/>
        <end position="132"/>
    </location>
</feature>
<comment type="caution">
    <text evidence="3">The sequence shown here is derived from an EMBL/GenBank/DDBJ whole genome shotgun (WGS) entry which is preliminary data.</text>
</comment>
<dbReference type="SMART" id="SM01115">
    <property type="entry name" value="cwf21"/>
    <property type="match status" value="1"/>
</dbReference>
<dbReference type="Gene3D" id="6.10.140.420">
    <property type="match status" value="1"/>
</dbReference>
<gene>
    <name evidence="3" type="ORF">NC653_038881</name>
</gene>
<accession>A0AAD6L9W3</accession>
<dbReference type="Pfam" id="PF08312">
    <property type="entry name" value="cwf21"/>
    <property type="match status" value="1"/>
</dbReference>
<dbReference type="CDD" id="cd21371">
    <property type="entry name" value="cwf21_RRC1-like"/>
    <property type="match status" value="1"/>
</dbReference>
<dbReference type="InterPro" id="IPR047491">
    <property type="entry name" value="RRC1-like_cwf21"/>
</dbReference>
<dbReference type="Proteomes" id="UP001164929">
    <property type="component" value="Chromosome 18"/>
</dbReference>
<protein>
    <recommendedName>
        <fullName evidence="2">CWF21 domain-containing protein</fullName>
    </recommendedName>
</protein>
<evidence type="ECO:0000259" key="2">
    <source>
        <dbReference type="SMART" id="SM01115"/>
    </source>
</evidence>
<name>A0AAD6L9W3_9ROSI</name>
<organism evidence="3 4">
    <name type="scientific">Populus alba x Populus x berolinensis</name>
    <dbReference type="NCBI Taxonomy" id="444605"/>
    <lineage>
        <taxon>Eukaryota</taxon>
        <taxon>Viridiplantae</taxon>
        <taxon>Streptophyta</taxon>
        <taxon>Embryophyta</taxon>
        <taxon>Tracheophyta</taxon>
        <taxon>Spermatophyta</taxon>
        <taxon>Magnoliopsida</taxon>
        <taxon>eudicotyledons</taxon>
        <taxon>Gunneridae</taxon>
        <taxon>Pentapetalae</taxon>
        <taxon>rosids</taxon>
        <taxon>fabids</taxon>
        <taxon>Malpighiales</taxon>
        <taxon>Salicaceae</taxon>
        <taxon>Saliceae</taxon>
        <taxon>Populus</taxon>
    </lineage>
</organism>
<sequence length="132" mass="15456">MLVMVKVRQMKWNSQLMQNIPTQPDSGMNEEQRQKLRRLEVALIEYRESLEERGMKSSVELEGKVAIHRKWLESEYGLSSSNEDVTSKKSISSERRDRRGDNHDSSRKRHRSGSRSESPQRKLSLRDRGEGK</sequence>
<reference evidence="3 4" key="1">
    <citation type="journal article" date="2023" name="Mol. Ecol. Resour.">
        <title>Chromosome-level genome assembly of a triploid poplar Populus alba 'Berolinensis'.</title>
        <authorList>
            <person name="Chen S."/>
            <person name="Yu Y."/>
            <person name="Wang X."/>
            <person name="Wang S."/>
            <person name="Zhang T."/>
            <person name="Zhou Y."/>
            <person name="He R."/>
            <person name="Meng N."/>
            <person name="Wang Y."/>
            <person name="Liu W."/>
            <person name="Liu Z."/>
            <person name="Liu J."/>
            <person name="Guo Q."/>
            <person name="Huang H."/>
            <person name="Sederoff R.R."/>
            <person name="Wang G."/>
            <person name="Qu G."/>
            <person name="Chen S."/>
        </authorList>
    </citation>
    <scope>NUCLEOTIDE SEQUENCE [LARGE SCALE GENOMIC DNA]</scope>
    <source>
        <strain evidence="3">SC-2020</strain>
    </source>
</reference>
<dbReference type="EMBL" id="JAQIZT010000018">
    <property type="protein sequence ID" value="KAJ6956807.1"/>
    <property type="molecule type" value="Genomic_DNA"/>
</dbReference>
<dbReference type="InterPro" id="IPR013170">
    <property type="entry name" value="mRNA_splic_Cwf21_dom"/>
</dbReference>
<feature type="region of interest" description="Disordered" evidence="1">
    <location>
        <begin position="77"/>
        <end position="132"/>
    </location>
</feature>